<evidence type="ECO:0000256" key="1">
    <source>
        <dbReference type="SAM" id="MobiDB-lite"/>
    </source>
</evidence>
<feature type="region of interest" description="Disordered" evidence="1">
    <location>
        <begin position="113"/>
        <end position="151"/>
    </location>
</feature>
<sequence>MTHSSPTTIVELAHMLKPSWTSLSYLKQVVYHLVDMAIAWNFERIVLSAYQWLSENYEDGDQIFLFGFLRGAYQVRVIAGMIEKVGLLHKGNNDQIPFAYELYSATVTERQTKAQATNDVHNDESLQSSSTNSEEKIDKERNAENQHEAENPEILASYFKETLSRPNVKVHFVGAWDTVSSIGFVRGPTLPETTTGMKHVTVFRHALALDERRVKFPT</sequence>
<keyword evidence="4" id="KW-1185">Reference proteome</keyword>
<reference evidence="3" key="1">
    <citation type="submission" date="2020-11" db="EMBL/GenBank/DDBJ databases">
        <authorList>
            <consortium name="DOE Joint Genome Institute"/>
            <person name="Ahrendt S."/>
            <person name="Riley R."/>
            <person name="Andreopoulos W."/>
            <person name="Labutti K."/>
            <person name="Pangilinan J."/>
            <person name="Ruiz-Duenas F.J."/>
            <person name="Barrasa J.M."/>
            <person name="Sanchez-Garcia M."/>
            <person name="Camarero S."/>
            <person name="Miyauchi S."/>
            <person name="Serrano A."/>
            <person name="Linde D."/>
            <person name="Babiker R."/>
            <person name="Drula E."/>
            <person name="Ayuso-Fernandez I."/>
            <person name="Pacheco R."/>
            <person name="Padilla G."/>
            <person name="Ferreira P."/>
            <person name="Barriuso J."/>
            <person name="Kellner H."/>
            <person name="Castanera R."/>
            <person name="Alfaro M."/>
            <person name="Ramirez L."/>
            <person name="Pisabarro A.G."/>
            <person name="Kuo A."/>
            <person name="Tritt A."/>
            <person name="Lipzen A."/>
            <person name="He G."/>
            <person name="Yan M."/>
            <person name="Ng V."/>
            <person name="Cullen D."/>
            <person name="Martin F."/>
            <person name="Rosso M.-N."/>
            <person name="Henrissat B."/>
            <person name="Hibbett D."/>
            <person name="Martinez A.T."/>
            <person name="Grigoriev I.V."/>
        </authorList>
    </citation>
    <scope>NUCLEOTIDE SEQUENCE</scope>
    <source>
        <strain evidence="3">AH 40177</strain>
    </source>
</reference>
<organism evidence="3 4">
    <name type="scientific">Rhodocollybia butyracea</name>
    <dbReference type="NCBI Taxonomy" id="206335"/>
    <lineage>
        <taxon>Eukaryota</taxon>
        <taxon>Fungi</taxon>
        <taxon>Dikarya</taxon>
        <taxon>Basidiomycota</taxon>
        <taxon>Agaricomycotina</taxon>
        <taxon>Agaricomycetes</taxon>
        <taxon>Agaricomycetidae</taxon>
        <taxon>Agaricales</taxon>
        <taxon>Marasmiineae</taxon>
        <taxon>Omphalotaceae</taxon>
        <taxon>Rhodocollybia</taxon>
    </lineage>
</organism>
<evidence type="ECO:0000313" key="4">
    <source>
        <dbReference type="Proteomes" id="UP000772434"/>
    </source>
</evidence>
<accession>A0A9P5PPD0</accession>
<name>A0A9P5PPD0_9AGAR</name>
<dbReference type="AlphaFoldDB" id="A0A9P5PPD0"/>
<evidence type="ECO:0000313" key="3">
    <source>
        <dbReference type="EMBL" id="KAF9065695.1"/>
    </source>
</evidence>
<evidence type="ECO:0000259" key="2">
    <source>
        <dbReference type="Pfam" id="PF09994"/>
    </source>
</evidence>
<protein>
    <recommendedName>
        <fullName evidence="2">T6SS Phospholipase effector Tle1-like catalytic domain-containing protein</fullName>
    </recommendedName>
</protein>
<dbReference type="Pfam" id="PF09994">
    <property type="entry name" value="T6SS_Tle1-like_cat"/>
    <property type="match status" value="1"/>
</dbReference>
<dbReference type="Proteomes" id="UP000772434">
    <property type="component" value="Unassembled WGS sequence"/>
</dbReference>
<proteinExistence type="predicted"/>
<feature type="compositionally biased region" description="Polar residues" evidence="1">
    <location>
        <begin position="113"/>
        <end position="132"/>
    </location>
</feature>
<gene>
    <name evidence="3" type="ORF">BDP27DRAFT_1079351</name>
</gene>
<dbReference type="PANTHER" id="PTHR33840:SF2">
    <property type="entry name" value="TLE1 PHOSPHOLIPASE DOMAIN-CONTAINING PROTEIN"/>
    <property type="match status" value="1"/>
</dbReference>
<dbReference type="InterPro" id="IPR018712">
    <property type="entry name" value="Tle1-like_cat"/>
</dbReference>
<dbReference type="PANTHER" id="PTHR33840">
    <property type="match status" value="1"/>
</dbReference>
<feature type="compositionally biased region" description="Basic and acidic residues" evidence="1">
    <location>
        <begin position="133"/>
        <end position="150"/>
    </location>
</feature>
<comment type="caution">
    <text evidence="3">The sequence shown here is derived from an EMBL/GenBank/DDBJ whole genome shotgun (WGS) entry which is preliminary data.</text>
</comment>
<dbReference type="OrthoDB" id="538223at2759"/>
<feature type="domain" description="T6SS Phospholipase effector Tle1-like catalytic" evidence="2">
    <location>
        <begin position="23"/>
        <end position="217"/>
    </location>
</feature>
<dbReference type="EMBL" id="JADNRY010000099">
    <property type="protein sequence ID" value="KAF9065695.1"/>
    <property type="molecule type" value="Genomic_DNA"/>
</dbReference>